<comment type="caution">
    <text evidence="9">The sequence shown here is derived from an EMBL/GenBank/DDBJ whole genome shotgun (WGS) entry which is preliminary data.</text>
</comment>
<feature type="domain" description="C2H2-type" evidence="8">
    <location>
        <begin position="531"/>
        <end position="553"/>
    </location>
</feature>
<dbReference type="EMBL" id="JAGTTL010000027">
    <property type="protein sequence ID" value="KAK6300656.1"/>
    <property type="molecule type" value="Genomic_DNA"/>
</dbReference>
<feature type="compositionally biased region" description="Polar residues" evidence="7">
    <location>
        <begin position="674"/>
        <end position="685"/>
    </location>
</feature>
<dbReference type="Gene3D" id="3.30.160.60">
    <property type="entry name" value="Classic Zinc Finger"/>
    <property type="match status" value="1"/>
</dbReference>
<accession>A0AAN8L6K6</accession>
<name>A0AAN8L6K6_9TELE</name>
<feature type="domain" description="C2H2-type" evidence="8">
    <location>
        <begin position="415"/>
        <end position="437"/>
    </location>
</feature>
<dbReference type="GO" id="GO:0000978">
    <property type="term" value="F:RNA polymerase II cis-regulatory region sequence-specific DNA binding"/>
    <property type="evidence" value="ECO:0007669"/>
    <property type="project" value="TreeGrafter"/>
</dbReference>
<dbReference type="PANTHER" id="PTHR24396">
    <property type="entry name" value="ZINC FINGER PROTEIN"/>
    <property type="match status" value="1"/>
</dbReference>
<evidence type="ECO:0000256" key="6">
    <source>
        <dbReference type="PROSITE-ProRule" id="PRU00042"/>
    </source>
</evidence>
<dbReference type="AlphaFoldDB" id="A0AAN8L6K6"/>
<dbReference type="InterPro" id="IPR055125">
    <property type="entry name" value="Wiz_C_Znf"/>
</dbReference>
<feature type="compositionally biased region" description="Polar residues" evidence="7">
    <location>
        <begin position="394"/>
        <end position="407"/>
    </location>
</feature>
<dbReference type="PROSITE" id="PS50157">
    <property type="entry name" value="ZINC_FINGER_C2H2_2"/>
    <property type="match status" value="4"/>
</dbReference>
<evidence type="ECO:0000256" key="3">
    <source>
        <dbReference type="ARBA" id="ARBA00022771"/>
    </source>
</evidence>
<keyword evidence="3 6" id="KW-0863">Zinc-finger</keyword>
<dbReference type="GO" id="GO:0005634">
    <property type="term" value="C:nucleus"/>
    <property type="evidence" value="ECO:0007669"/>
    <property type="project" value="UniProtKB-SubCell"/>
</dbReference>
<organism evidence="9 10">
    <name type="scientific">Coregonus suidteri</name>
    <dbReference type="NCBI Taxonomy" id="861788"/>
    <lineage>
        <taxon>Eukaryota</taxon>
        <taxon>Metazoa</taxon>
        <taxon>Chordata</taxon>
        <taxon>Craniata</taxon>
        <taxon>Vertebrata</taxon>
        <taxon>Euteleostomi</taxon>
        <taxon>Actinopterygii</taxon>
        <taxon>Neopterygii</taxon>
        <taxon>Teleostei</taxon>
        <taxon>Protacanthopterygii</taxon>
        <taxon>Salmoniformes</taxon>
        <taxon>Salmonidae</taxon>
        <taxon>Coregoninae</taxon>
        <taxon>Coregonus</taxon>
    </lineage>
</organism>
<feature type="compositionally biased region" description="Low complexity" evidence="7">
    <location>
        <begin position="138"/>
        <end position="152"/>
    </location>
</feature>
<keyword evidence="5" id="KW-0539">Nucleus</keyword>
<dbReference type="SMART" id="SM00355">
    <property type="entry name" value="ZnF_C2H2"/>
    <property type="match status" value="6"/>
</dbReference>
<protein>
    <recommendedName>
        <fullName evidence="8">C2H2-type domain-containing protein</fullName>
    </recommendedName>
</protein>
<reference evidence="9 10" key="1">
    <citation type="submission" date="2021-04" db="EMBL/GenBank/DDBJ databases">
        <authorList>
            <person name="De Guttry C."/>
            <person name="Zahm M."/>
            <person name="Klopp C."/>
            <person name="Cabau C."/>
            <person name="Louis A."/>
            <person name="Berthelot C."/>
            <person name="Parey E."/>
            <person name="Roest Crollius H."/>
            <person name="Montfort J."/>
            <person name="Robinson-Rechavi M."/>
            <person name="Bucao C."/>
            <person name="Bouchez O."/>
            <person name="Gislard M."/>
            <person name="Lluch J."/>
            <person name="Milhes M."/>
            <person name="Lampietro C."/>
            <person name="Lopez Roques C."/>
            <person name="Donnadieu C."/>
            <person name="Braasch I."/>
            <person name="Desvignes T."/>
            <person name="Postlethwait J."/>
            <person name="Bobe J."/>
            <person name="Wedekind C."/>
            <person name="Guiguen Y."/>
        </authorList>
    </citation>
    <scope>NUCLEOTIDE SEQUENCE [LARGE SCALE GENOMIC DNA]</scope>
    <source>
        <strain evidence="9">Cs_M1</strain>
        <tissue evidence="9">Blood</tissue>
    </source>
</reference>
<feature type="compositionally biased region" description="Low complexity" evidence="7">
    <location>
        <begin position="313"/>
        <end position="332"/>
    </location>
</feature>
<feature type="region of interest" description="Disordered" evidence="7">
    <location>
        <begin position="633"/>
        <end position="695"/>
    </location>
</feature>
<evidence type="ECO:0000256" key="1">
    <source>
        <dbReference type="ARBA" id="ARBA00004123"/>
    </source>
</evidence>
<comment type="subcellular location">
    <subcellularLocation>
        <location evidence="1">Nucleus</location>
    </subcellularLocation>
</comment>
<feature type="region of interest" description="Disordered" evidence="7">
    <location>
        <begin position="313"/>
        <end position="407"/>
    </location>
</feature>
<evidence type="ECO:0000256" key="5">
    <source>
        <dbReference type="ARBA" id="ARBA00023242"/>
    </source>
</evidence>
<feature type="domain" description="C2H2-type" evidence="8">
    <location>
        <begin position="260"/>
        <end position="282"/>
    </location>
</feature>
<evidence type="ECO:0000256" key="2">
    <source>
        <dbReference type="ARBA" id="ARBA00022723"/>
    </source>
</evidence>
<dbReference type="InterPro" id="IPR051643">
    <property type="entry name" value="Transcr_Reg_ZincFinger"/>
</dbReference>
<dbReference type="Pfam" id="PF23015">
    <property type="entry name" value="zf-WIZ"/>
    <property type="match status" value="1"/>
</dbReference>
<dbReference type="SUPFAM" id="SSF57667">
    <property type="entry name" value="beta-beta-alpha zinc fingers"/>
    <property type="match status" value="2"/>
</dbReference>
<dbReference type="InterPro" id="IPR013087">
    <property type="entry name" value="Znf_C2H2_type"/>
</dbReference>
<sequence>MENTKEAAPSPVMCEVCGTYFETRRGLSSHARLHLRQLGVAVSDNSGAPIDLLYQLIQDRDGSMHPLKPIYSSPKKSKGSGTLISQKESPLGGRVKVMTTPQNNISQVAPGPTARKGTVLAKPLQSSMSSFPTAGKTPSPSGGASLASAKPAWAPQETDAPLTLAMDTNDEVHVCQLCGAWYESRKGLASHCRAHLRQFGITENTETKGGPIEFLYQIMEAEDLQPIASEGLNPPSSKRPKPSASEGTAPQDHRLSKGEFTCVLCGEEFENRKGLASHSRSHLRQLGVTDLLGKASAIDTVQQLVSSGVLAAAASAQPSNNTTTTKTPSQSPARSPANAHLSPLASSHNPRPKAKKGSTLVYPKPEPLEMEMDVGFSSPLGGYSSSNGSQGSQKWPNSAGNGQSFNSGSDQELMITCEFCGQFFDSRKALSCHARSHLRQLGVMWSVNESPIDLLRDILLKEGSATATQVKREPASTHSSASPAWANHRRFSEPSWAPQGSKRTFTPPLDYSLNDKPSPDKNGSSQSAGDACCELCGFDFENRTALASHARAHLRQLGVKEWRVEGVKASPIELLSAWIQRQPRKAAEIHRQYRDGDLNIRFKRKAPSHSPATDSGFFPSGAQRTAAAGLQLGRRAGRESQGARGDFNHIRSPRGFERRVPKHTAHTEGAEVDGSSQQPSRSGNIPSLVPRPPSTPLVKQVGKEYTLKCRFCEAVFHGSQSVQEDWIRHLQQHILDLRFNKASPPTTPGPERPLVPGIEPSAIPPTTTPVFLAPLAV</sequence>
<dbReference type="Proteomes" id="UP001356427">
    <property type="component" value="Unassembled WGS sequence"/>
</dbReference>
<feature type="region of interest" description="Disordered" evidence="7">
    <location>
        <begin position="467"/>
        <end position="526"/>
    </location>
</feature>
<keyword evidence="2" id="KW-0479">Metal-binding</keyword>
<evidence type="ECO:0000259" key="8">
    <source>
        <dbReference type="PROSITE" id="PS50157"/>
    </source>
</evidence>
<feature type="domain" description="C2H2-type" evidence="8">
    <location>
        <begin position="12"/>
        <end position="34"/>
    </location>
</feature>
<feature type="compositionally biased region" description="Low complexity" evidence="7">
    <location>
        <begin position="381"/>
        <end position="393"/>
    </location>
</feature>
<gene>
    <name evidence="9" type="ORF">J4Q44_G00287540</name>
</gene>
<evidence type="ECO:0000313" key="10">
    <source>
        <dbReference type="Proteomes" id="UP001356427"/>
    </source>
</evidence>
<evidence type="ECO:0000313" key="9">
    <source>
        <dbReference type="EMBL" id="KAK6300656.1"/>
    </source>
</evidence>
<feature type="region of interest" description="Disordered" evidence="7">
    <location>
        <begin position="127"/>
        <end position="154"/>
    </location>
</feature>
<dbReference type="GO" id="GO:0008270">
    <property type="term" value="F:zinc ion binding"/>
    <property type="evidence" value="ECO:0007669"/>
    <property type="project" value="UniProtKB-KW"/>
</dbReference>
<feature type="region of interest" description="Disordered" evidence="7">
    <location>
        <begin position="228"/>
        <end position="253"/>
    </location>
</feature>
<keyword evidence="4" id="KW-0862">Zinc</keyword>
<dbReference type="PROSITE" id="PS00028">
    <property type="entry name" value="ZINC_FINGER_C2H2_1"/>
    <property type="match status" value="5"/>
</dbReference>
<dbReference type="PANTHER" id="PTHR24396:SF29">
    <property type="entry name" value="PROTEIN WIZ ISOFORM X1"/>
    <property type="match status" value="1"/>
</dbReference>
<evidence type="ECO:0000256" key="7">
    <source>
        <dbReference type="SAM" id="MobiDB-lite"/>
    </source>
</evidence>
<feature type="compositionally biased region" description="Basic and acidic residues" evidence="7">
    <location>
        <begin position="646"/>
        <end position="669"/>
    </location>
</feature>
<dbReference type="InterPro" id="IPR036236">
    <property type="entry name" value="Znf_C2H2_sf"/>
</dbReference>
<evidence type="ECO:0000256" key="4">
    <source>
        <dbReference type="ARBA" id="ARBA00022833"/>
    </source>
</evidence>
<keyword evidence="10" id="KW-1185">Reference proteome</keyword>
<dbReference type="GO" id="GO:0000981">
    <property type="term" value="F:DNA-binding transcription factor activity, RNA polymerase II-specific"/>
    <property type="evidence" value="ECO:0007669"/>
    <property type="project" value="TreeGrafter"/>
</dbReference>
<proteinExistence type="predicted"/>